<dbReference type="Proteomes" id="UP000629468">
    <property type="component" value="Unassembled WGS sequence"/>
</dbReference>
<evidence type="ECO:0000256" key="2">
    <source>
        <dbReference type="SAM" id="Phobius"/>
    </source>
</evidence>
<protein>
    <submittedName>
        <fullName evidence="3">Uncharacterized protein</fullName>
    </submittedName>
</protein>
<reference evidence="3 4" key="1">
    <citation type="journal article" name="Sci. Rep.">
        <title>Telomere-to-telomere assembled and centromere annotated genomes of the two main subspecies of the button mushroom Agaricus bisporus reveal especially polymorphic chromosome ends.</title>
        <authorList>
            <person name="Sonnenberg A.S.M."/>
            <person name="Sedaghat-Telgerd N."/>
            <person name="Lavrijssen B."/>
            <person name="Ohm R.A."/>
            <person name="Hendrickx P.M."/>
            <person name="Scholtmeijer K."/>
            <person name="Baars J.J.P."/>
            <person name="van Peer A."/>
        </authorList>
    </citation>
    <scope>NUCLEOTIDE SEQUENCE [LARGE SCALE GENOMIC DNA]</scope>
    <source>
        <strain evidence="3 4">H119_p4</strain>
    </source>
</reference>
<evidence type="ECO:0000313" key="4">
    <source>
        <dbReference type="Proteomes" id="UP000629468"/>
    </source>
</evidence>
<dbReference type="EMBL" id="JABXXO010000004">
    <property type="protein sequence ID" value="KAF7778999.1"/>
    <property type="molecule type" value="Genomic_DNA"/>
</dbReference>
<keyword evidence="2" id="KW-0472">Membrane</keyword>
<evidence type="ECO:0000256" key="1">
    <source>
        <dbReference type="SAM" id="MobiDB-lite"/>
    </source>
</evidence>
<feature type="region of interest" description="Disordered" evidence="1">
    <location>
        <begin position="314"/>
        <end position="339"/>
    </location>
</feature>
<evidence type="ECO:0000313" key="3">
    <source>
        <dbReference type="EMBL" id="KAF7778999.1"/>
    </source>
</evidence>
<dbReference type="AlphaFoldDB" id="A0A8H7F715"/>
<keyword evidence="2" id="KW-1133">Transmembrane helix</keyword>
<comment type="caution">
    <text evidence="3">The sequence shown here is derived from an EMBL/GenBank/DDBJ whole genome shotgun (WGS) entry which is preliminary data.</text>
</comment>
<keyword evidence="2" id="KW-0812">Transmembrane</keyword>
<sequence>MKQSSEQMAGLLWFSGPLHSTTSLTFSCRPEPGRLYLIEVNLGFTFRNAASLSSLQHIVEQILKVLHDPDAPPPERSTTTVIQTIPTTVTVTDVRTSVVTATGTTARSVKFAPSTTFTASDANQFMQTMSTEATSSTVFSPTTSTVSSSTSSTDVPPTASAVANLAVNKSLPPAAIFGIVFACMLLFLLPVIFYIRRRLRRKRKRRRSWVTPFVAEKPVVRASLAQRQDKRKEFLAERWQRILGSQRVRSDREVANEDGSPSGPNDVANHTNRDDGRVDVPPSAYRGPSACRPVKDALLVSNLFPDGAVAKLKFEPRKQDELSRQEREKGNGADKLSED</sequence>
<organism evidence="3 4">
    <name type="scientific">Agaricus bisporus var. burnettii</name>
    <dbReference type="NCBI Taxonomy" id="192524"/>
    <lineage>
        <taxon>Eukaryota</taxon>
        <taxon>Fungi</taxon>
        <taxon>Dikarya</taxon>
        <taxon>Basidiomycota</taxon>
        <taxon>Agaricomycotina</taxon>
        <taxon>Agaricomycetes</taxon>
        <taxon>Agaricomycetidae</taxon>
        <taxon>Agaricales</taxon>
        <taxon>Agaricineae</taxon>
        <taxon>Agaricaceae</taxon>
        <taxon>Agaricus</taxon>
    </lineage>
</organism>
<proteinExistence type="predicted"/>
<dbReference type="PROSITE" id="PS51257">
    <property type="entry name" value="PROKAR_LIPOPROTEIN"/>
    <property type="match status" value="1"/>
</dbReference>
<feature type="region of interest" description="Disordered" evidence="1">
    <location>
        <begin position="136"/>
        <end position="155"/>
    </location>
</feature>
<feature type="region of interest" description="Disordered" evidence="1">
    <location>
        <begin position="250"/>
        <end position="288"/>
    </location>
</feature>
<name>A0A8H7F715_AGABI</name>
<accession>A0A8H7F715</accession>
<feature type="transmembrane region" description="Helical" evidence="2">
    <location>
        <begin position="174"/>
        <end position="195"/>
    </location>
</feature>
<gene>
    <name evidence="3" type="ORF">Agabi119p4_3344</name>
</gene>